<dbReference type="HOGENOM" id="CLU_1396613_0_0_1"/>
<name>K1X631_MARBU</name>
<sequence>MAPQKMSEGKIIAIYDIVWKVEINSNGETQVHTQYGGERVQFRRRTSPADISSPSRDSSGHEQHPYTAILKYGTYEAIYPCPSTIFRNFDILNLPSGSQFFAALPPISANGSLALRFVDTYDDEGLPFMCFRISRTVGIEERSVIGWAKRREYDDESVDPDNLTSLSFREKEKLARREEIAMLRLEGVEEGELQG</sequence>
<dbReference type="InParanoid" id="K1X631"/>
<dbReference type="KEGG" id="mbe:MBM_01274"/>
<evidence type="ECO:0000313" key="2">
    <source>
        <dbReference type="EMBL" id="EKD20592.1"/>
    </source>
</evidence>
<reference evidence="2 3" key="1">
    <citation type="journal article" date="2012" name="BMC Genomics">
        <title>Sequencing the genome of Marssonina brunnea reveals fungus-poplar co-evolution.</title>
        <authorList>
            <person name="Zhu S."/>
            <person name="Cao Y.-Z."/>
            <person name="Jiang C."/>
            <person name="Tan B.-Y."/>
            <person name="Wang Z."/>
            <person name="Feng S."/>
            <person name="Zhang L."/>
            <person name="Su X.-H."/>
            <person name="Brejova B."/>
            <person name="Vinar T."/>
            <person name="Xu M."/>
            <person name="Wang M.-X."/>
            <person name="Zhang S.-G."/>
            <person name="Huang M.-R."/>
            <person name="Wu R."/>
            <person name="Zhou Y."/>
        </authorList>
    </citation>
    <scope>NUCLEOTIDE SEQUENCE [LARGE SCALE GENOMIC DNA]</scope>
    <source>
        <strain evidence="2 3">MB_m1</strain>
    </source>
</reference>
<organism evidence="2 3">
    <name type="scientific">Marssonina brunnea f. sp. multigermtubi (strain MB_m1)</name>
    <name type="common">Marssonina leaf spot fungus</name>
    <dbReference type="NCBI Taxonomy" id="1072389"/>
    <lineage>
        <taxon>Eukaryota</taxon>
        <taxon>Fungi</taxon>
        <taxon>Dikarya</taxon>
        <taxon>Ascomycota</taxon>
        <taxon>Pezizomycotina</taxon>
        <taxon>Leotiomycetes</taxon>
        <taxon>Helotiales</taxon>
        <taxon>Drepanopezizaceae</taxon>
        <taxon>Drepanopeziza</taxon>
    </lineage>
</organism>
<dbReference type="AlphaFoldDB" id="K1X631"/>
<dbReference type="Proteomes" id="UP000006753">
    <property type="component" value="Unassembled WGS sequence"/>
</dbReference>
<protein>
    <submittedName>
        <fullName evidence="2">Uncharacterized protein</fullName>
    </submittedName>
</protein>
<gene>
    <name evidence="2" type="ORF">MBM_01274</name>
</gene>
<dbReference type="RefSeq" id="XP_007289163.1">
    <property type="nucleotide sequence ID" value="XM_007289101.1"/>
</dbReference>
<keyword evidence="3" id="KW-1185">Reference proteome</keyword>
<feature type="region of interest" description="Disordered" evidence="1">
    <location>
        <begin position="37"/>
        <end position="63"/>
    </location>
</feature>
<evidence type="ECO:0000256" key="1">
    <source>
        <dbReference type="SAM" id="MobiDB-lite"/>
    </source>
</evidence>
<dbReference type="GeneID" id="18757209"/>
<proteinExistence type="predicted"/>
<dbReference type="EMBL" id="JH921429">
    <property type="protein sequence ID" value="EKD20592.1"/>
    <property type="molecule type" value="Genomic_DNA"/>
</dbReference>
<accession>K1X631</accession>
<evidence type="ECO:0000313" key="3">
    <source>
        <dbReference type="Proteomes" id="UP000006753"/>
    </source>
</evidence>
<dbReference type="OrthoDB" id="3495997at2759"/>